<dbReference type="AlphaFoldDB" id="A0A2W6MVM8"/>
<dbReference type="PROSITE" id="PS51257">
    <property type="entry name" value="PROKAR_LIPOPROTEIN"/>
    <property type="match status" value="1"/>
</dbReference>
<dbReference type="RefSeq" id="WP_111230638.1">
    <property type="nucleotide sequence ID" value="NZ_NBIU01000052.1"/>
</dbReference>
<name>A0A2W6MVM8_9HELI</name>
<gene>
    <name evidence="1" type="ORF">B6S12_09955</name>
</gene>
<reference evidence="1 2" key="1">
    <citation type="submission" date="2017-03" db="EMBL/GenBank/DDBJ databases">
        <title>Genomic and clinical evidence uncovers the enterohepatic species Helicobacter valdiviensis as a potential human intestinal pathogen.</title>
        <authorList>
            <person name="Fresia P."/>
            <person name="Jara R."/>
            <person name="Sierra R."/>
            <person name="Ferres I."/>
            <person name="Greif G."/>
            <person name="Iraola G."/>
            <person name="Collado L."/>
        </authorList>
    </citation>
    <scope>NUCLEOTIDE SEQUENCE [LARGE SCALE GENOMIC DNA]</scope>
    <source>
        <strain evidence="1 2">WBE14</strain>
    </source>
</reference>
<evidence type="ECO:0000313" key="1">
    <source>
        <dbReference type="EMBL" id="PZT47268.1"/>
    </source>
</evidence>
<accession>A0A2W6MVM8</accession>
<dbReference type="EMBL" id="NBIU01000052">
    <property type="protein sequence ID" value="PZT47268.1"/>
    <property type="molecule type" value="Genomic_DNA"/>
</dbReference>
<dbReference type="Proteomes" id="UP000249746">
    <property type="component" value="Unassembled WGS sequence"/>
</dbReference>
<organism evidence="1 2">
    <name type="scientific">Helicobacter valdiviensis</name>
    <dbReference type="NCBI Taxonomy" id="1458358"/>
    <lineage>
        <taxon>Bacteria</taxon>
        <taxon>Pseudomonadati</taxon>
        <taxon>Campylobacterota</taxon>
        <taxon>Epsilonproteobacteria</taxon>
        <taxon>Campylobacterales</taxon>
        <taxon>Helicobacteraceae</taxon>
        <taxon>Helicobacter</taxon>
    </lineage>
</organism>
<protein>
    <submittedName>
        <fullName evidence="1">Uncharacterized protein</fullName>
    </submittedName>
</protein>
<keyword evidence="2" id="KW-1185">Reference proteome</keyword>
<proteinExistence type="predicted"/>
<sequence>MKHFILGLSMVILFVGCGVSENTTLSDLREKAFNEFVAFDYKETSDFRDSIKQVVLDYTKANNIDGSIGMLNNFTNCVMYNIWQKNPNQTLKLPLQACANEFNNGALNQVSYEDPSWILGQFDTITGEHHLASKYIKSKLNNPKSYEFIGATYNILQNGAQVMVTTEYANGTTMDKISIVFSTHGDVLAVY</sequence>
<dbReference type="OrthoDB" id="5368546at2"/>
<comment type="caution">
    <text evidence="1">The sequence shown here is derived from an EMBL/GenBank/DDBJ whole genome shotgun (WGS) entry which is preliminary data.</text>
</comment>
<evidence type="ECO:0000313" key="2">
    <source>
        <dbReference type="Proteomes" id="UP000249746"/>
    </source>
</evidence>